<dbReference type="AlphaFoldDB" id="A0A7D7QG90"/>
<evidence type="ECO:0000313" key="3">
    <source>
        <dbReference type="Proteomes" id="UP000515663"/>
    </source>
</evidence>
<dbReference type="RefSeq" id="WP_219849874.1">
    <property type="nucleotide sequence ID" value="NZ_CP059491.1"/>
</dbReference>
<organism evidence="2 3">
    <name type="scientific">Gordonia jinghuaiqii</name>
    <dbReference type="NCBI Taxonomy" id="2758710"/>
    <lineage>
        <taxon>Bacteria</taxon>
        <taxon>Bacillati</taxon>
        <taxon>Actinomycetota</taxon>
        <taxon>Actinomycetes</taxon>
        <taxon>Mycobacteriales</taxon>
        <taxon>Gordoniaceae</taxon>
        <taxon>Gordonia</taxon>
    </lineage>
</organism>
<dbReference type="GO" id="GO:0043190">
    <property type="term" value="C:ATP-binding cassette (ABC) transporter complex"/>
    <property type="evidence" value="ECO:0007669"/>
    <property type="project" value="InterPro"/>
</dbReference>
<accession>A0A7D7QG90</accession>
<dbReference type="KEGG" id="gji:H1R19_19600"/>
<protein>
    <submittedName>
        <fullName evidence="2">ABC transporter permease</fullName>
    </submittedName>
</protein>
<keyword evidence="3" id="KW-1185">Reference proteome</keyword>
<dbReference type="EMBL" id="CP059491">
    <property type="protein sequence ID" value="QMT01042.1"/>
    <property type="molecule type" value="Genomic_DNA"/>
</dbReference>
<feature type="transmembrane region" description="Helical" evidence="1">
    <location>
        <begin position="261"/>
        <end position="280"/>
    </location>
</feature>
<dbReference type="PANTHER" id="PTHR30188:SF13">
    <property type="entry name" value="CONSERVED HYPOTHETICAL INTEGRAL MEMBRANE PROTEIN YRBE3B"/>
    <property type="match status" value="1"/>
</dbReference>
<evidence type="ECO:0000256" key="1">
    <source>
        <dbReference type="SAM" id="Phobius"/>
    </source>
</evidence>
<dbReference type="Proteomes" id="UP000515663">
    <property type="component" value="Chromosome"/>
</dbReference>
<feature type="transmembrane region" description="Helical" evidence="1">
    <location>
        <begin position="219"/>
        <end position="240"/>
    </location>
</feature>
<feature type="transmembrane region" description="Helical" evidence="1">
    <location>
        <begin position="70"/>
        <end position="93"/>
    </location>
</feature>
<evidence type="ECO:0000313" key="2">
    <source>
        <dbReference type="EMBL" id="QMT01042.1"/>
    </source>
</evidence>
<sequence>MSSPSTHGSRSLTVRAARSALRNVAGMREETGRWLLFTIQTIITIPITLRSYRKQTMKMMNNLAWGRGSLIVDGGVISLLVVLGVAVGIAAAIEAYDSLNLIGFGSLTGVVGAFFNIREIGPIMTGIGFAAQIGCRMTAEIGSMRIAEEIDATEALGVRSIPFVVGTRLVGGMLCVIPGYLLSLAIGFFTSSFFVKVFKGSPAGTYDHYFSQFLEPVEVFYSLTKAVTFCAVVTIIHCYYGFFATGGPEGVGRASGRAIRASLVMIVVLNLVVTVLLWGLKPELVFKG</sequence>
<reference evidence="3" key="1">
    <citation type="submission" date="2020-07" db="EMBL/GenBank/DDBJ databases">
        <title>novel species isolated from the respiratory tract of Marmot.</title>
        <authorList>
            <person name="Zhang G."/>
        </authorList>
    </citation>
    <scope>NUCLEOTIDE SEQUENCE [LARGE SCALE GENOMIC DNA]</scope>
    <source>
        <strain evidence="3">686</strain>
    </source>
</reference>
<dbReference type="InterPro" id="IPR030802">
    <property type="entry name" value="Permease_MalE"/>
</dbReference>
<proteinExistence type="predicted"/>
<dbReference type="GO" id="GO:0005548">
    <property type="term" value="F:phospholipid transporter activity"/>
    <property type="evidence" value="ECO:0007669"/>
    <property type="project" value="TreeGrafter"/>
</dbReference>
<feature type="transmembrane region" description="Helical" evidence="1">
    <location>
        <begin position="169"/>
        <end position="195"/>
    </location>
</feature>
<keyword evidence="1" id="KW-0812">Transmembrane</keyword>
<gene>
    <name evidence="2" type="ORF">H1R19_19600</name>
</gene>
<dbReference type="Pfam" id="PF02405">
    <property type="entry name" value="MlaE"/>
    <property type="match status" value="1"/>
</dbReference>
<dbReference type="PANTHER" id="PTHR30188">
    <property type="entry name" value="ABC TRANSPORTER PERMEASE PROTEIN-RELATED"/>
    <property type="match status" value="1"/>
</dbReference>
<keyword evidence="1" id="KW-0472">Membrane</keyword>
<name>A0A7D7QG90_9ACTN</name>
<feature type="transmembrane region" description="Helical" evidence="1">
    <location>
        <begin position="31"/>
        <end position="49"/>
    </location>
</feature>
<keyword evidence="1" id="KW-1133">Transmembrane helix</keyword>